<evidence type="ECO:0000259" key="6">
    <source>
        <dbReference type="PROSITE" id="PS51005"/>
    </source>
</evidence>
<keyword evidence="8" id="KW-1185">Reference proteome</keyword>
<comment type="caution">
    <text evidence="7">The sequence shown here is derived from an EMBL/GenBank/DDBJ whole genome shotgun (WGS) entry which is preliminary data.</text>
</comment>
<protein>
    <recommendedName>
        <fullName evidence="6">NAC domain-containing protein</fullName>
    </recommendedName>
</protein>
<dbReference type="PROSITE" id="PS51005">
    <property type="entry name" value="NAC"/>
    <property type="match status" value="1"/>
</dbReference>
<dbReference type="STRING" id="52838.A0A4S8IHE6"/>
<dbReference type="AlphaFoldDB" id="A0A4S8IHE6"/>
<evidence type="ECO:0000256" key="3">
    <source>
        <dbReference type="ARBA" id="ARBA00023163"/>
    </source>
</evidence>
<keyword evidence="4" id="KW-0539">Nucleus</keyword>
<dbReference type="PANTHER" id="PTHR31719">
    <property type="entry name" value="NAC TRANSCRIPTION FACTOR 56"/>
    <property type="match status" value="1"/>
</dbReference>
<gene>
    <name evidence="7" type="ORF">C4D60_Mb09t13160</name>
</gene>
<dbReference type="Gene3D" id="2.170.150.80">
    <property type="entry name" value="NAC domain"/>
    <property type="match status" value="1"/>
</dbReference>
<keyword evidence="2" id="KW-0238">DNA-binding</keyword>
<proteinExistence type="predicted"/>
<dbReference type="GO" id="GO:0048731">
    <property type="term" value="P:system development"/>
    <property type="evidence" value="ECO:0007669"/>
    <property type="project" value="TreeGrafter"/>
</dbReference>
<name>A0A4S8IHE6_MUSBA</name>
<feature type="compositionally biased region" description="Pro residues" evidence="5">
    <location>
        <begin position="1"/>
        <end position="18"/>
    </location>
</feature>
<feature type="domain" description="NAC" evidence="6">
    <location>
        <begin position="16"/>
        <end position="164"/>
    </location>
</feature>
<dbReference type="PANTHER" id="PTHR31719:SF251">
    <property type="entry name" value="OS04G0437000 PROTEIN"/>
    <property type="match status" value="1"/>
</dbReference>
<accession>A0A4S8IHE6</accession>
<evidence type="ECO:0000256" key="5">
    <source>
        <dbReference type="SAM" id="MobiDB-lite"/>
    </source>
</evidence>
<dbReference type="SUPFAM" id="SSF101941">
    <property type="entry name" value="NAC domain"/>
    <property type="match status" value="1"/>
</dbReference>
<evidence type="ECO:0000313" key="7">
    <source>
        <dbReference type="EMBL" id="THU47214.1"/>
    </source>
</evidence>
<dbReference type="Pfam" id="PF02365">
    <property type="entry name" value="NAM"/>
    <property type="match status" value="1"/>
</dbReference>
<dbReference type="InterPro" id="IPR003441">
    <property type="entry name" value="NAC-dom"/>
</dbReference>
<keyword evidence="3" id="KW-0804">Transcription</keyword>
<dbReference type="GO" id="GO:0003677">
    <property type="term" value="F:DNA binding"/>
    <property type="evidence" value="ECO:0007669"/>
    <property type="project" value="UniProtKB-KW"/>
</dbReference>
<feature type="region of interest" description="Disordered" evidence="5">
    <location>
        <begin position="1"/>
        <end position="21"/>
    </location>
</feature>
<evidence type="ECO:0000256" key="1">
    <source>
        <dbReference type="ARBA" id="ARBA00023015"/>
    </source>
</evidence>
<dbReference type="InterPro" id="IPR036093">
    <property type="entry name" value="NAC_dom_sf"/>
</dbReference>
<keyword evidence="1" id="KW-0805">Transcription regulation</keyword>
<evidence type="ECO:0000313" key="8">
    <source>
        <dbReference type="Proteomes" id="UP000317650"/>
    </source>
</evidence>
<sequence length="199" mass="23126">MNWVPPAAPPPPPPPLPPGIRFDPTGNELVQYFLRPKVLCLPFNGERIMDVDIYLFHPDHLPINLEGPDGTYAHFFVRRDASEQRRRRRRTPYGYWNEVGVEEAVRDESSNVILGFKRNFVFFEGTNETLWEMDEYRLNQEIQGMRNTIDLRRNNYVICKVYRENSQSSSDLSFTSVEAQVIGSDESDSSTAANKRRRN</sequence>
<dbReference type="GO" id="GO:0006355">
    <property type="term" value="P:regulation of DNA-templated transcription"/>
    <property type="evidence" value="ECO:0007669"/>
    <property type="project" value="InterPro"/>
</dbReference>
<organism evidence="7 8">
    <name type="scientific">Musa balbisiana</name>
    <name type="common">Banana</name>
    <dbReference type="NCBI Taxonomy" id="52838"/>
    <lineage>
        <taxon>Eukaryota</taxon>
        <taxon>Viridiplantae</taxon>
        <taxon>Streptophyta</taxon>
        <taxon>Embryophyta</taxon>
        <taxon>Tracheophyta</taxon>
        <taxon>Spermatophyta</taxon>
        <taxon>Magnoliopsida</taxon>
        <taxon>Liliopsida</taxon>
        <taxon>Zingiberales</taxon>
        <taxon>Musaceae</taxon>
        <taxon>Musa</taxon>
    </lineage>
</organism>
<evidence type="ECO:0000256" key="2">
    <source>
        <dbReference type="ARBA" id="ARBA00023125"/>
    </source>
</evidence>
<dbReference type="EMBL" id="PYDT01000010">
    <property type="protein sequence ID" value="THU47214.1"/>
    <property type="molecule type" value="Genomic_DNA"/>
</dbReference>
<dbReference type="Proteomes" id="UP000317650">
    <property type="component" value="Chromosome 9"/>
</dbReference>
<reference evidence="7 8" key="1">
    <citation type="journal article" date="2019" name="Nat. Plants">
        <title>Genome sequencing of Musa balbisiana reveals subgenome evolution and function divergence in polyploid bananas.</title>
        <authorList>
            <person name="Yao X."/>
        </authorList>
    </citation>
    <scope>NUCLEOTIDE SEQUENCE [LARGE SCALE GENOMIC DNA]</scope>
    <source>
        <strain evidence="8">cv. DH-PKW</strain>
        <tissue evidence="7">Leaves</tissue>
    </source>
</reference>
<evidence type="ECO:0000256" key="4">
    <source>
        <dbReference type="ARBA" id="ARBA00023242"/>
    </source>
</evidence>